<evidence type="ECO:0000256" key="2">
    <source>
        <dbReference type="ARBA" id="ARBA00007717"/>
    </source>
</evidence>
<comment type="similarity">
    <text evidence="2 9">Belongs to the nicastrin family.</text>
</comment>
<reference evidence="12" key="2">
    <citation type="submission" date="2022-10" db="EMBL/GenBank/DDBJ databases">
        <authorList>
            <consortium name="ENA_rothamsted_submissions"/>
            <consortium name="culmorum"/>
            <person name="King R."/>
        </authorList>
    </citation>
    <scope>NUCLEOTIDE SEQUENCE</scope>
</reference>
<keyword evidence="8" id="KW-0325">Glycoprotein</keyword>
<dbReference type="Gene3D" id="3.40.630.10">
    <property type="entry name" value="Zn peptidases"/>
    <property type="match status" value="1"/>
</dbReference>
<dbReference type="AlphaFoldDB" id="A0A9P0DDH6"/>
<evidence type="ECO:0000256" key="5">
    <source>
        <dbReference type="ARBA" id="ARBA00022824"/>
    </source>
</evidence>
<feature type="transmembrane region" description="Helical" evidence="10">
    <location>
        <begin position="12"/>
        <end position="31"/>
    </location>
</feature>
<reference evidence="12" key="1">
    <citation type="submission" date="2022-01" db="EMBL/GenBank/DDBJ databases">
        <authorList>
            <person name="King R."/>
        </authorList>
    </citation>
    <scope>NUCLEOTIDE SEQUENCE</scope>
</reference>
<dbReference type="GO" id="GO:0009966">
    <property type="term" value="P:regulation of signal transduction"/>
    <property type="evidence" value="ECO:0007669"/>
    <property type="project" value="InterPro"/>
</dbReference>
<dbReference type="Pfam" id="PF04389">
    <property type="entry name" value="Peptidase_M28"/>
    <property type="match status" value="1"/>
</dbReference>
<evidence type="ECO:0000256" key="1">
    <source>
        <dbReference type="ARBA" id="ARBA00004389"/>
    </source>
</evidence>
<feature type="transmembrane region" description="Helical" evidence="10">
    <location>
        <begin position="513"/>
        <end position="534"/>
    </location>
</feature>
<evidence type="ECO:0000256" key="8">
    <source>
        <dbReference type="ARBA" id="ARBA00023180"/>
    </source>
</evidence>
<keyword evidence="4" id="KW-0732">Signal</keyword>
<dbReference type="CDD" id="cd03882">
    <property type="entry name" value="M28_nicalin_like"/>
    <property type="match status" value="1"/>
</dbReference>
<organism evidence="12 13">
    <name type="scientific">Phaedon cochleariae</name>
    <name type="common">Mustard beetle</name>
    <dbReference type="NCBI Taxonomy" id="80249"/>
    <lineage>
        <taxon>Eukaryota</taxon>
        <taxon>Metazoa</taxon>
        <taxon>Ecdysozoa</taxon>
        <taxon>Arthropoda</taxon>
        <taxon>Hexapoda</taxon>
        <taxon>Insecta</taxon>
        <taxon>Pterygota</taxon>
        <taxon>Neoptera</taxon>
        <taxon>Endopterygota</taxon>
        <taxon>Coleoptera</taxon>
        <taxon>Polyphaga</taxon>
        <taxon>Cucujiformia</taxon>
        <taxon>Chrysomeloidea</taxon>
        <taxon>Chrysomelidae</taxon>
        <taxon>Chrysomelinae</taxon>
        <taxon>Chrysomelini</taxon>
        <taxon>Phaedon</taxon>
    </lineage>
</organism>
<dbReference type="Proteomes" id="UP001153737">
    <property type="component" value="Chromosome 1"/>
</dbReference>
<dbReference type="PIRSF" id="PIRSF011018">
    <property type="entry name" value="Nicalin"/>
    <property type="match status" value="1"/>
</dbReference>
<comment type="subcellular location">
    <subcellularLocation>
        <location evidence="1">Endoplasmic reticulum membrane</location>
        <topology evidence="1">Single-pass membrane protein</topology>
    </subcellularLocation>
</comment>
<dbReference type="EMBL" id="OU896707">
    <property type="protein sequence ID" value="CAH1116660.1"/>
    <property type="molecule type" value="Genomic_DNA"/>
</dbReference>
<accession>A0A9P0DDH6</accession>
<proteinExistence type="inferred from homology"/>
<evidence type="ECO:0000313" key="12">
    <source>
        <dbReference type="EMBL" id="CAH1116660.1"/>
    </source>
</evidence>
<sequence length="556" mass="61824">MWLEEFDEIFKGFLPYYLLIVLPIFIIVSPVNPVASSSEFPAFRMQHYDLHGIAHGCRSAGINLEAKSLTGWSTPRHCVLTKLKDLTVDNFRNIKLKAGALLIMLPENISNLNVEEQHHLLLLENAMVVQEVSIPVYFAKYSSQLEIIISEVTDNLDTNDMSKSAAEALFNSIAANGYQIVVSSSSLGIKTDAKVASIHGHLPGHSTDGKIPTIAIVAHYDSFGAAPELSYGADSNGSGVIILLELVRLFSSLYTEKGRNTHGKYNIVFLLSGGGKINYQGSKKWLEDQLDSLDGSIIQEVSYVMCLDTLASNESIYMHVSKPPKEGSASSSFYKELKTTAAELYPSVTVEGVHKKINLADDILGWEHERFSIRRLPAFTLSSLKNHKDLRKSTIMDTKEGLDIDRLVINTKLIAEALARHIYGVTNGSVLGLSVDVNRKYIETWVNYLCSQPRSPQLLSDKDNALIAVLKDNFNKYLREVKVTNAVPDKRDPDFQFYQVTSGTVNVYSVKPAVFDLILTIAIVLYLGAIYLFIERFSILYSLACTLTVNRKIKSQ</sequence>
<dbReference type="OrthoDB" id="5913609at2759"/>
<keyword evidence="6 10" id="KW-1133">Transmembrane helix</keyword>
<dbReference type="InterPro" id="IPR016574">
    <property type="entry name" value="Nicalin"/>
</dbReference>
<evidence type="ECO:0000256" key="9">
    <source>
        <dbReference type="PIRNR" id="PIRNR011018"/>
    </source>
</evidence>
<dbReference type="SUPFAM" id="SSF53187">
    <property type="entry name" value="Zn-dependent exopeptidases"/>
    <property type="match status" value="1"/>
</dbReference>
<keyword evidence="5" id="KW-0256">Endoplasmic reticulum</keyword>
<evidence type="ECO:0000256" key="6">
    <source>
        <dbReference type="ARBA" id="ARBA00022989"/>
    </source>
</evidence>
<evidence type="ECO:0000259" key="11">
    <source>
        <dbReference type="Pfam" id="PF04389"/>
    </source>
</evidence>
<dbReference type="GO" id="GO:0005789">
    <property type="term" value="C:endoplasmic reticulum membrane"/>
    <property type="evidence" value="ECO:0007669"/>
    <property type="project" value="UniProtKB-SubCell"/>
</dbReference>
<keyword evidence="7 10" id="KW-0472">Membrane</keyword>
<dbReference type="PANTHER" id="PTHR31826">
    <property type="entry name" value="NICALIN"/>
    <property type="match status" value="1"/>
</dbReference>
<gene>
    <name evidence="12" type="ORF">PHAECO_LOCUS199</name>
</gene>
<name>A0A9P0DDH6_PHACE</name>
<protein>
    <recommendedName>
        <fullName evidence="9">Nicalin</fullName>
    </recommendedName>
</protein>
<evidence type="ECO:0000256" key="4">
    <source>
        <dbReference type="ARBA" id="ARBA00022729"/>
    </source>
</evidence>
<keyword evidence="13" id="KW-1185">Reference proteome</keyword>
<feature type="domain" description="Peptidase M28" evidence="11">
    <location>
        <begin position="199"/>
        <end position="375"/>
    </location>
</feature>
<dbReference type="InterPro" id="IPR007484">
    <property type="entry name" value="Peptidase_M28"/>
</dbReference>
<evidence type="ECO:0000256" key="3">
    <source>
        <dbReference type="ARBA" id="ARBA00022692"/>
    </source>
</evidence>
<keyword evidence="3 10" id="KW-0812">Transmembrane</keyword>
<evidence type="ECO:0000256" key="10">
    <source>
        <dbReference type="SAM" id="Phobius"/>
    </source>
</evidence>
<evidence type="ECO:0000313" key="13">
    <source>
        <dbReference type="Proteomes" id="UP001153737"/>
    </source>
</evidence>
<evidence type="ECO:0000256" key="7">
    <source>
        <dbReference type="ARBA" id="ARBA00023136"/>
    </source>
</evidence>